<name>A0A4R5N9F7_9LACO</name>
<feature type="binding site" evidence="1">
    <location>
        <position position="21"/>
    </location>
    <ligand>
        <name>Zn(2+)</name>
        <dbReference type="ChEBI" id="CHEBI:29105"/>
    </ligand>
</feature>
<feature type="binding site" evidence="1">
    <location>
        <position position="5"/>
    </location>
    <ligand>
        <name>Zn(2+)</name>
        <dbReference type="ChEBI" id="CHEBI:29105"/>
    </ligand>
</feature>
<feature type="binding site" evidence="1">
    <location>
        <position position="184"/>
    </location>
    <ligand>
        <name>Zn(2+)</name>
        <dbReference type="ChEBI" id="CHEBI:29105"/>
    </ligand>
</feature>
<dbReference type="PANTHER" id="PTHR30037">
    <property type="entry name" value="DNA-3-METHYLADENINE GLYCOSYLASE 1"/>
    <property type="match status" value="1"/>
</dbReference>
<feature type="binding site" evidence="1">
    <location>
        <position position="180"/>
    </location>
    <ligand>
        <name>Zn(2+)</name>
        <dbReference type="ChEBI" id="CHEBI:29105"/>
    </ligand>
</feature>
<dbReference type="InterPro" id="IPR052891">
    <property type="entry name" value="DNA-3mA_glycosylase"/>
</dbReference>
<organism evidence="2 3">
    <name type="scientific">Leuconostoc fallax</name>
    <dbReference type="NCBI Taxonomy" id="1251"/>
    <lineage>
        <taxon>Bacteria</taxon>
        <taxon>Bacillati</taxon>
        <taxon>Bacillota</taxon>
        <taxon>Bacilli</taxon>
        <taxon>Lactobacillales</taxon>
        <taxon>Lactobacillaceae</taxon>
        <taxon>Leuconostoc</taxon>
    </lineage>
</organism>
<gene>
    <name evidence="2" type="ORF">C5L23_000688</name>
</gene>
<reference evidence="2 3" key="1">
    <citation type="journal article" date="2019" name="Appl. Microbiol. Biotechnol.">
        <title>Uncovering carbohydrate metabolism through a genotype-phenotype association study of 56 lactic acid bacteria genomes.</title>
        <authorList>
            <person name="Buron-Moles G."/>
            <person name="Chailyan A."/>
            <person name="Dolejs I."/>
            <person name="Forster J."/>
            <person name="Miks M.H."/>
        </authorList>
    </citation>
    <scope>NUCLEOTIDE SEQUENCE [LARGE SCALE GENOMIC DNA]</scope>
    <source>
        <strain evidence="2 3">ATCC 700006</strain>
    </source>
</reference>
<accession>A0A4R5N9F7</accession>
<dbReference type="SUPFAM" id="SSF48150">
    <property type="entry name" value="DNA-glycosylase"/>
    <property type="match status" value="1"/>
</dbReference>
<sequence>MVQRCSWLSHYPVDALMTQYHDEEWGNPQDETDQDLFEMLSLEIFQAGLNWRIVLHKRLNLRQAFHQFDIGRVADMTADEVELLLQDTGIIRNRMKIEATVHNATCIQSIQETFGSFSNYIWHFTQGSVVNHQVTDYNAIAAKDALSERVAKDMKKRGFKFTGPVTIYAFLQSIGIINDHEVGCDFNPDNA</sequence>
<dbReference type="Gene3D" id="1.10.340.30">
    <property type="entry name" value="Hypothetical protein, domain 2"/>
    <property type="match status" value="1"/>
</dbReference>
<dbReference type="GO" id="GO:0006284">
    <property type="term" value="P:base-excision repair"/>
    <property type="evidence" value="ECO:0007669"/>
    <property type="project" value="InterPro"/>
</dbReference>
<dbReference type="InterPro" id="IPR005019">
    <property type="entry name" value="Adenine_glyco"/>
</dbReference>
<dbReference type="Proteomes" id="UP000295681">
    <property type="component" value="Unassembled WGS sequence"/>
</dbReference>
<dbReference type="STRING" id="907931.GCA_000165675_01259"/>
<dbReference type="Pfam" id="PF03352">
    <property type="entry name" value="Adenine_glyco"/>
    <property type="match status" value="1"/>
</dbReference>
<dbReference type="GO" id="GO:0046872">
    <property type="term" value="F:metal ion binding"/>
    <property type="evidence" value="ECO:0007669"/>
    <property type="project" value="UniProtKB-KW"/>
</dbReference>
<evidence type="ECO:0000313" key="3">
    <source>
        <dbReference type="Proteomes" id="UP000295681"/>
    </source>
</evidence>
<dbReference type="EMBL" id="PUFI01000009">
    <property type="protein sequence ID" value="TDG68769.1"/>
    <property type="molecule type" value="Genomic_DNA"/>
</dbReference>
<dbReference type="AlphaFoldDB" id="A0A4R5N9F7"/>
<protein>
    <recommendedName>
        <fullName evidence="4">DNA-3-methyladenine glycosylase I</fullName>
    </recommendedName>
</protein>
<comment type="caution">
    <text evidence="2">The sequence shown here is derived from an EMBL/GenBank/DDBJ whole genome shotgun (WGS) entry which is preliminary data.</text>
</comment>
<dbReference type="PANTHER" id="PTHR30037:SF4">
    <property type="entry name" value="DNA-3-METHYLADENINE GLYCOSYLASE I"/>
    <property type="match status" value="1"/>
</dbReference>
<evidence type="ECO:0000313" key="2">
    <source>
        <dbReference type="EMBL" id="TDG68769.1"/>
    </source>
</evidence>
<evidence type="ECO:0008006" key="4">
    <source>
        <dbReference type="Google" id="ProtNLM"/>
    </source>
</evidence>
<dbReference type="RefSeq" id="WP_010007447.1">
    <property type="nucleotide sequence ID" value="NZ_JAGYGP010000002.1"/>
</dbReference>
<keyword evidence="3" id="KW-1185">Reference proteome</keyword>
<dbReference type="InterPro" id="IPR011257">
    <property type="entry name" value="DNA_glycosylase"/>
</dbReference>
<keyword evidence="1" id="KW-0479">Metal-binding</keyword>
<dbReference type="GO" id="GO:0008725">
    <property type="term" value="F:DNA-3-methyladenine glycosylase activity"/>
    <property type="evidence" value="ECO:0007669"/>
    <property type="project" value="InterPro"/>
</dbReference>
<keyword evidence="1" id="KW-0862">Zinc</keyword>
<evidence type="ECO:0000256" key="1">
    <source>
        <dbReference type="PIRSR" id="PIRSR605019-1"/>
    </source>
</evidence>
<proteinExistence type="predicted"/>